<reference evidence="7 8" key="1">
    <citation type="submission" date="2020-08" db="EMBL/GenBank/DDBJ databases">
        <title>Genomic Encyclopedia of Type Strains, Phase IV (KMG-IV): sequencing the most valuable type-strain genomes for metagenomic binning, comparative biology and taxonomic classification.</title>
        <authorList>
            <person name="Goeker M."/>
        </authorList>
    </citation>
    <scope>NUCLEOTIDE SEQUENCE [LARGE SCALE GENOMIC DNA]</scope>
    <source>
        <strain evidence="7 8">DSM 23447</strain>
    </source>
</reference>
<keyword evidence="4 5" id="KW-0732">Signal</keyword>
<dbReference type="GO" id="GO:0015833">
    <property type="term" value="P:peptide transport"/>
    <property type="evidence" value="ECO:0007669"/>
    <property type="project" value="TreeGrafter"/>
</dbReference>
<dbReference type="CDD" id="cd00995">
    <property type="entry name" value="PBP2_NikA_DppA_OppA_like"/>
    <property type="match status" value="1"/>
</dbReference>
<evidence type="ECO:0000256" key="4">
    <source>
        <dbReference type="ARBA" id="ARBA00022729"/>
    </source>
</evidence>
<dbReference type="InterPro" id="IPR039424">
    <property type="entry name" value="SBP_5"/>
</dbReference>
<dbReference type="Gene3D" id="3.10.105.10">
    <property type="entry name" value="Dipeptide-binding Protein, Domain 3"/>
    <property type="match status" value="1"/>
</dbReference>
<proteinExistence type="inferred from homology"/>
<dbReference type="GO" id="GO:1904680">
    <property type="term" value="F:peptide transmembrane transporter activity"/>
    <property type="evidence" value="ECO:0007669"/>
    <property type="project" value="TreeGrafter"/>
</dbReference>
<dbReference type="Pfam" id="PF00496">
    <property type="entry name" value="SBP_bac_5"/>
    <property type="match status" value="1"/>
</dbReference>
<evidence type="ECO:0000313" key="7">
    <source>
        <dbReference type="EMBL" id="MBB4053952.1"/>
    </source>
</evidence>
<keyword evidence="3" id="KW-0813">Transport</keyword>
<dbReference type="GO" id="GO:0030288">
    <property type="term" value="C:outer membrane-bounded periplasmic space"/>
    <property type="evidence" value="ECO:0007669"/>
    <property type="project" value="UniProtKB-ARBA"/>
</dbReference>
<dbReference type="InterPro" id="IPR030678">
    <property type="entry name" value="Peptide/Ni-bd"/>
</dbReference>
<dbReference type="InterPro" id="IPR000914">
    <property type="entry name" value="SBP_5_dom"/>
</dbReference>
<dbReference type="SUPFAM" id="SSF53850">
    <property type="entry name" value="Periplasmic binding protein-like II"/>
    <property type="match status" value="1"/>
</dbReference>
<feature type="signal peptide" evidence="5">
    <location>
        <begin position="1"/>
        <end position="32"/>
    </location>
</feature>
<feature type="domain" description="Solute-binding protein family 5" evidence="6">
    <location>
        <begin position="93"/>
        <end position="448"/>
    </location>
</feature>
<dbReference type="RefSeq" id="WP_183312700.1">
    <property type="nucleotide sequence ID" value="NZ_JACIEW010000013.1"/>
</dbReference>
<protein>
    <submittedName>
        <fullName evidence="7">Peptide/nickel transport system substrate-binding protein</fullName>
    </submittedName>
</protein>
<evidence type="ECO:0000256" key="5">
    <source>
        <dbReference type="SAM" id="SignalP"/>
    </source>
</evidence>
<organism evidence="7 8">
    <name type="scientific">Devosia subaequoris</name>
    <dbReference type="NCBI Taxonomy" id="395930"/>
    <lineage>
        <taxon>Bacteria</taxon>
        <taxon>Pseudomonadati</taxon>
        <taxon>Pseudomonadota</taxon>
        <taxon>Alphaproteobacteria</taxon>
        <taxon>Hyphomicrobiales</taxon>
        <taxon>Devosiaceae</taxon>
        <taxon>Devosia</taxon>
    </lineage>
</organism>
<dbReference type="Gene3D" id="3.40.190.10">
    <property type="entry name" value="Periplasmic binding protein-like II"/>
    <property type="match status" value="1"/>
</dbReference>
<gene>
    <name evidence="7" type="ORF">GGR20_003623</name>
</gene>
<evidence type="ECO:0000256" key="1">
    <source>
        <dbReference type="ARBA" id="ARBA00004418"/>
    </source>
</evidence>
<evidence type="ECO:0000256" key="3">
    <source>
        <dbReference type="ARBA" id="ARBA00022448"/>
    </source>
</evidence>
<evidence type="ECO:0000313" key="8">
    <source>
        <dbReference type="Proteomes" id="UP000547011"/>
    </source>
</evidence>
<dbReference type="EMBL" id="JACIEW010000013">
    <property type="protein sequence ID" value="MBB4053952.1"/>
    <property type="molecule type" value="Genomic_DNA"/>
</dbReference>
<comment type="similarity">
    <text evidence="2">Belongs to the bacterial solute-binding protein 5 family.</text>
</comment>
<accession>A0A7W6NDA0</accession>
<keyword evidence="8" id="KW-1185">Reference proteome</keyword>
<dbReference type="Proteomes" id="UP000547011">
    <property type="component" value="Unassembled WGS sequence"/>
</dbReference>
<dbReference type="PANTHER" id="PTHR30290:SF9">
    <property type="entry name" value="OLIGOPEPTIDE-BINDING PROTEIN APPA"/>
    <property type="match status" value="1"/>
</dbReference>
<comment type="subcellular location">
    <subcellularLocation>
        <location evidence="1">Periplasm</location>
    </subcellularLocation>
</comment>
<comment type="caution">
    <text evidence="7">The sequence shown here is derived from an EMBL/GenBank/DDBJ whole genome shotgun (WGS) entry which is preliminary data.</text>
</comment>
<dbReference type="GO" id="GO:0043190">
    <property type="term" value="C:ATP-binding cassette (ABC) transporter complex"/>
    <property type="evidence" value="ECO:0007669"/>
    <property type="project" value="InterPro"/>
</dbReference>
<dbReference type="PIRSF" id="PIRSF002741">
    <property type="entry name" value="MppA"/>
    <property type="match status" value="1"/>
</dbReference>
<evidence type="ECO:0000259" key="6">
    <source>
        <dbReference type="Pfam" id="PF00496"/>
    </source>
</evidence>
<name>A0A7W6NDA0_9HYPH</name>
<sequence>MTFLNANSMRRMGKKLLGATMLSLLALSPSIADDPSLYGPAAENAVSGGRLNMGLLLEPPGFDPFHQAADARIRLSVLVYQGLFYEGVNGQAIPLLAESYEISEDGLVYTIKLRQGVKFHTGGEMTAKDAAYSYNYIRNPDNGSPGAGDFSIVSDVEVVDDYTIRFTLTAKNAALPMALGNKYGAVVPAGYFDDENSKNRINTESVGTGPFKLVEFVPNSHVALERHEEYWEAGIPYLDAIDFTILPNSSSMLVALQNKRVDLVPLSRPQDVQQVSSFPGLTIERWPSLAQTAIDLGSELEQLSDVRVRQAISLAVDKNEILQASVGEYGTVLGTMVSGMQDTWGLPLDEVPMQGPDIEKAKALLAEAGYRDGFSMTLTTINGFDWMDPASVTLQEQLAKIGITLDIQRVDLGVWVNNFRSSEMGFTFNDWATQPDPNLLFYRHFHKKPDGADFRNWNNDEASTLLDEGRAESDPAKRRDIYNRFQVVLAETVPTIMLYSPDHVTVRSDKVKNFTQHPTGWYFGLARTYISE</sequence>
<evidence type="ECO:0000256" key="2">
    <source>
        <dbReference type="ARBA" id="ARBA00005695"/>
    </source>
</evidence>
<dbReference type="PANTHER" id="PTHR30290">
    <property type="entry name" value="PERIPLASMIC BINDING COMPONENT OF ABC TRANSPORTER"/>
    <property type="match status" value="1"/>
</dbReference>
<dbReference type="AlphaFoldDB" id="A0A7W6NDA0"/>
<feature type="chain" id="PRO_5031167791" evidence="5">
    <location>
        <begin position="33"/>
        <end position="532"/>
    </location>
</feature>